<keyword evidence="5" id="KW-1185">Reference proteome</keyword>
<dbReference type="OrthoDB" id="2498125at2759"/>
<dbReference type="SUPFAM" id="SSF46689">
    <property type="entry name" value="Homeodomain-like"/>
    <property type="match status" value="1"/>
</dbReference>
<evidence type="ECO:0000313" key="3">
    <source>
        <dbReference type="EMBL" id="PLW15323.1"/>
    </source>
</evidence>
<feature type="region of interest" description="Disordered" evidence="2">
    <location>
        <begin position="1"/>
        <end position="20"/>
    </location>
</feature>
<gene>
    <name evidence="4" type="ORF">PCANC_11288</name>
    <name evidence="3" type="ORF">PCASD_18122</name>
</gene>
<evidence type="ECO:0000256" key="1">
    <source>
        <dbReference type="SAM" id="Coils"/>
    </source>
</evidence>
<evidence type="ECO:0000313" key="6">
    <source>
        <dbReference type="Proteomes" id="UP000235392"/>
    </source>
</evidence>
<feature type="region of interest" description="Disordered" evidence="2">
    <location>
        <begin position="134"/>
        <end position="153"/>
    </location>
</feature>
<reference evidence="5 6" key="1">
    <citation type="submission" date="2017-11" db="EMBL/GenBank/DDBJ databases">
        <title>De novo assembly and phasing of dikaryotic genomes from two isolates of Puccinia coronata f. sp. avenae, the causal agent of oat crown rust.</title>
        <authorList>
            <person name="Miller M.E."/>
            <person name="Zhang Y."/>
            <person name="Omidvar V."/>
            <person name="Sperschneider J."/>
            <person name="Schwessinger B."/>
            <person name="Raley C."/>
            <person name="Palmer J.M."/>
            <person name="Garnica D."/>
            <person name="Upadhyaya N."/>
            <person name="Rathjen J."/>
            <person name="Taylor J.M."/>
            <person name="Park R.F."/>
            <person name="Dodds P.N."/>
            <person name="Hirsch C.D."/>
            <person name="Kianian S.F."/>
            <person name="Figueroa M."/>
        </authorList>
    </citation>
    <scope>NUCLEOTIDE SEQUENCE [LARGE SCALE GENOMIC DNA]</scope>
    <source>
        <strain evidence="4">12NC29</strain>
        <strain evidence="3">12SD80</strain>
    </source>
</reference>
<dbReference type="AlphaFoldDB" id="A0A2N5V5C3"/>
<comment type="caution">
    <text evidence="4">The sequence shown here is derived from an EMBL/GenBank/DDBJ whole genome shotgun (WGS) entry which is preliminary data.</text>
</comment>
<feature type="coiled-coil region" evidence="1">
    <location>
        <begin position="24"/>
        <end position="65"/>
    </location>
</feature>
<proteinExistence type="predicted"/>
<dbReference type="GO" id="GO:0003676">
    <property type="term" value="F:nucleic acid binding"/>
    <property type="evidence" value="ECO:0007669"/>
    <property type="project" value="InterPro"/>
</dbReference>
<name>A0A2N5V5C3_9BASI</name>
<dbReference type="Proteomes" id="UP000235392">
    <property type="component" value="Unassembled WGS sequence"/>
</dbReference>
<dbReference type="Proteomes" id="UP000235388">
    <property type="component" value="Unassembled WGS sequence"/>
</dbReference>
<keyword evidence="1" id="KW-0175">Coiled coil</keyword>
<evidence type="ECO:0000313" key="4">
    <source>
        <dbReference type="EMBL" id="PLW45197.1"/>
    </source>
</evidence>
<dbReference type="EMBL" id="PGCI01000800">
    <property type="protein sequence ID" value="PLW15323.1"/>
    <property type="molecule type" value="Genomic_DNA"/>
</dbReference>
<feature type="compositionally biased region" description="Low complexity" evidence="2">
    <location>
        <begin position="1"/>
        <end position="13"/>
    </location>
</feature>
<protein>
    <submittedName>
        <fullName evidence="4">Uncharacterized protein</fullName>
    </submittedName>
</protein>
<evidence type="ECO:0000313" key="5">
    <source>
        <dbReference type="Proteomes" id="UP000235388"/>
    </source>
</evidence>
<dbReference type="Gene3D" id="3.30.420.10">
    <property type="entry name" value="Ribonuclease H-like superfamily/Ribonuclease H"/>
    <property type="match status" value="1"/>
</dbReference>
<evidence type="ECO:0000256" key="2">
    <source>
        <dbReference type="SAM" id="MobiDB-lite"/>
    </source>
</evidence>
<sequence>MSTTAADHSSSSTPDETHRVSLQIEASKTRIQQLSEALKQEETNLERLEELKQSLEKAADEEAASIPSVEPSIIQEVVSTNAGGAKRKAYQAVKPEVKEQVIQNVFERGMTQRKVSEWFGLSERTVRRIIKAEKSVHSGEAPGPKRRRGAKTKLSSGIMTELLFQLEMRPAMTLADMKRYVADHHAVSCTPQSISRMFSSMHVNWKTHLHIPPHWNDPHILQLRHDFVVRRAMDVDKDLIFVGDTGFDLNFNRSQDPSCLDQGATLSLVPRTSQATLIGAMSTQGYVHHEIINADGKRVTGVMASDYEEFLERLSGKLDKRRSVVIVDGMKLGGTKDGEAPVLRGRLAERFREPESLEMLLAPARSQGASVPLDPAVLRTEIDFLPPHSAFLSPIEISFVDLKAHIIAHPEPITERSQLIARINNAIRSLFPPPKPQDWFNFVAKEIYPNCFNRAPIDGPIIKHPDSFVSPP</sequence>
<dbReference type="EMBL" id="PGCJ01000130">
    <property type="protein sequence ID" value="PLW45197.1"/>
    <property type="molecule type" value="Genomic_DNA"/>
</dbReference>
<dbReference type="InterPro" id="IPR009057">
    <property type="entry name" value="Homeodomain-like_sf"/>
</dbReference>
<organism evidence="4 5">
    <name type="scientific">Puccinia coronata f. sp. avenae</name>
    <dbReference type="NCBI Taxonomy" id="200324"/>
    <lineage>
        <taxon>Eukaryota</taxon>
        <taxon>Fungi</taxon>
        <taxon>Dikarya</taxon>
        <taxon>Basidiomycota</taxon>
        <taxon>Pucciniomycotina</taxon>
        <taxon>Pucciniomycetes</taxon>
        <taxon>Pucciniales</taxon>
        <taxon>Pucciniaceae</taxon>
        <taxon>Puccinia</taxon>
    </lineage>
</organism>
<accession>A0A2N5V5C3</accession>
<dbReference type="InterPro" id="IPR036397">
    <property type="entry name" value="RNaseH_sf"/>
</dbReference>